<evidence type="ECO:0000256" key="6">
    <source>
        <dbReference type="SAM" id="MobiDB-lite"/>
    </source>
</evidence>
<dbReference type="SMART" id="SM00487">
    <property type="entry name" value="DEXDc"/>
    <property type="match status" value="1"/>
</dbReference>
<dbReference type="Pfam" id="PF26167">
    <property type="entry name" value="TPR_DDX60"/>
    <property type="match status" value="1"/>
</dbReference>
<feature type="domain" description="Helicase ATP-binding" evidence="7">
    <location>
        <begin position="838"/>
        <end position="1005"/>
    </location>
</feature>
<dbReference type="OrthoDB" id="64767at2759"/>
<keyword evidence="3 9" id="KW-0347">Helicase</keyword>
<keyword evidence="1" id="KW-0547">Nucleotide-binding</keyword>
<comment type="caution">
    <text evidence="9">The sequence shown here is derived from an EMBL/GenBank/DDBJ whole genome shotgun (WGS) entry which is preliminary data.</text>
</comment>
<evidence type="ECO:0000256" key="4">
    <source>
        <dbReference type="ARBA" id="ARBA00022840"/>
    </source>
</evidence>
<dbReference type="InterPro" id="IPR055124">
    <property type="entry name" value="PIN-like_DDX60"/>
</dbReference>
<keyword evidence="10" id="KW-1185">Reference proteome</keyword>
<reference evidence="9 10" key="1">
    <citation type="journal article" date="2020" name="G3 (Bethesda)">
        <title>Draft Genome of the Common Snapping Turtle, Chelydra serpentina, a Model for Phenotypic Plasticity in Reptiles.</title>
        <authorList>
            <person name="Das D."/>
            <person name="Singh S.K."/>
            <person name="Bierstedt J."/>
            <person name="Erickson A."/>
            <person name="Galli G.L.J."/>
            <person name="Crossley D.A. 2nd"/>
            <person name="Rhen T."/>
        </authorList>
    </citation>
    <scope>NUCLEOTIDE SEQUENCE [LARGE SCALE GENOMIC DNA]</scope>
    <source>
        <strain evidence="9">KW</strain>
    </source>
</reference>
<evidence type="ECO:0000256" key="5">
    <source>
        <dbReference type="SAM" id="Coils"/>
    </source>
</evidence>
<evidence type="ECO:0000256" key="2">
    <source>
        <dbReference type="ARBA" id="ARBA00022801"/>
    </source>
</evidence>
<keyword evidence="4" id="KW-0067">ATP-binding</keyword>
<dbReference type="FunFam" id="3.40.50.300:FF:001039">
    <property type="entry name" value="ATP-dependent RNA helicase DDX60"/>
    <property type="match status" value="1"/>
</dbReference>
<evidence type="ECO:0000313" key="9">
    <source>
        <dbReference type="EMBL" id="KAG6932368.1"/>
    </source>
</evidence>
<dbReference type="InterPro" id="IPR052431">
    <property type="entry name" value="SKI2_subfamily_helicases"/>
</dbReference>
<dbReference type="InterPro" id="IPR014001">
    <property type="entry name" value="Helicase_ATP-bd"/>
</dbReference>
<dbReference type="PROSITE" id="PS51194">
    <property type="entry name" value="HELICASE_CTER"/>
    <property type="match status" value="1"/>
</dbReference>
<organism evidence="9 10">
    <name type="scientific">Chelydra serpentina</name>
    <name type="common">Snapping turtle</name>
    <name type="synonym">Testudo serpentina</name>
    <dbReference type="NCBI Taxonomy" id="8475"/>
    <lineage>
        <taxon>Eukaryota</taxon>
        <taxon>Metazoa</taxon>
        <taxon>Chordata</taxon>
        <taxon>Craniata</taxon>
        <taxon>Vertebrata</taxon>
        <taxon>Euteleostomi</taxon>
        <taxon>Archelosauria</taxon>
        <taxon>Testudinata</taxon>
        <taxon>Testudines</taxon>
        <taxon>Cryptodira</taxon>
        <taxon>Durocryptodira</taxon>
        <taxon>Americhelydia</taxon>
        <taxon>Chelydroidea</taxon>
        <taxon>Chelydridae</taxon>
        <taxon>Chelydra</taxon>
    </lineage>
</organism>
<dbReference type="SUPFAM" id="SSF52540">
    <property type="entry name" value="P-loop containing nucleoside triphosphate hydrolases"/>
    <property type="match status" value="1"/>
</dbReference>
<dbReference type="PANTHER" id="PTHR44533">
    <property type="entry name" value="DEAD/H RNA HELICASE, PUTATIVE-RELATED"/>
    <property type="match status" value="1"/>
</dbReference>
<dbReference type="Gene3D" id="3.40.50.300">
    <property type="entry name" value="P-loop containing nucleotide triphosphate hydrolases"/>
    <property type="match status" value="2"/>
</dbReference>
<keyword evidence="5" id="KW-0175">Coiled coil</keyword>
<sequence length="1777" mass="204302">MASGGTVQDVSDDDGGDLTAQNHEKNPVSFEDQVENKSGCSDFSNVFCWEKEIQQVSGASDYSRQDNCDFRSPELNKHIGLLEKISDLILNDIPKAEYVSLLNDYVESEFFLVDGDSLFITCISEQTLLPGQNLHFFYLVERFLLDLTNKGAKYVIVFFKDAEHAYFRHPTLLSLRTALILHLQHNTDAVIRTEFSNFLEGKWQSFLQESYPYFIIISDDGLTKLQTSFLNLFIIHALSKRINVVLTSGQESDFIRVYGYHIHGMYRHKEFFCQHQKEIPCAFQTLVKDLQESSTAALLSLSGHSSVKDMEKEVCETLSQLKHVWPEISDIRHIVCIVTCALGLRMYSRLQKKHQATIRKQEKSGAITPEEAEDLIRMYCLSVVFLSHLPLSQRARVRLISYHWSKQAFTFIQLHKGCEFFLLKHLTTEKLWKVDFTHLPDLSDDLLWKNVAYYYEVENEQGLNLDMGEKIKREYEYLWSIISKLAEKDDDDGKSLPLRRTSISFLEKRASPTKDSKNIPNLGLIPMTSMVVDEFAGDILSSLPFLKSDDSAVTSLIKQKEFDEIRHWHSGKLLSDDYDRTKSNSQAMCKDPWALRDNQKLQSFLRFYGSSLEGNISKTIVTQLDTPKKAYSDVKNSKKMHKTKAEIIIEENQKRMKAEEERKEQKQWDALSIEKLIQENFNSGISKLEDFLKKCQSNSVKCTAEMAGLNACFEVWIDQCKDQGKKVKDINAPVEVMRRIHSLLEKYKDLMEQTDYQKIVRCLRYFGFDNLACTLDSSQIPEDDRKEKKAKISKYAVGMGAARFQLQYMGHCLIRDERTDRDPRIQHFIPDTWQRDLLDIVDNNESAVIVAPTSSGKTYASYYCMEKILKESNEGVVVYVAPTKALVNQVWATVYNRFNKTLPDGMVVCGVFTRDYRHDALNCQVLVTVPQCLEILLLSPHRQQWAKRIRYVIFDEVHCLGGEIGAEVWEHLLVMIRCPFLALSATISNPKHLTEWLQSVKRYWQHFESVRQESPGSSTTTKKGTKKQKNIKTVNKSYKVKLVLYGERYNDLEKYVCSLEDKDFKIHHYHPCAALTVDHIDKYGFPSDLAFSPRESILLYDSMVQVWENWPRADELDPEKFTHFKNKIVITKADVRKYEEGLKEELNNWIVHGNRMKANRVLKLLKPHPTYCSEKDMEDNFPCFVEKLRQMDKLPALFFLFDIKKVEKWAENIKKCLEKKQKSKQIPKTEKQIHLLTSRLKKMEKSMQKNQTVGMKITSNKTDKMILEEAEHGNLMEKLGKITEIPPDCTYANSQAVDTEILQKVIDRVKFMKTNTTLKTLALTGIGYHHASVSQKGRQFVEMLFRMGFIQVVTATGTLALGINMPCKSVVFTQNSVYLDALNYRQMSGRAGRRGQDLLGNVFFYDIPLPKVDKLIKSNVPQLRGQFPLNISLALRLMLLAAKADDKEDAKAKVLSLLKHSLLSFNQPRVVEILKLYFLFSLQFLVKEGYLDQEGNTMGFAGLVSHLHYHEPSNLVLVSFLVKGLFHKLCQPMRKDSKTFSKEVMEQLVLVLANLFGRRYIPASVIKSKKKFYQSKVFLEDLPEDFAVALHEYNNKIEENFGHFLLIISKMADMKQEYQLPLSMTDFSGEECNDSKLVSHLMSCNEGRTAVSPFACLSGNMDSDLLHAETVNSVILRTVGITAGNIPVLCAKKFDNRRRMMPLNAYALDFYKHGSLKAMAQDNGIHEGAAYLLLKDFSLTIKAISVSLSELCDDEEDNVVQAFSQLSDSYWEKLQKV</sequence>
<dbReference type="GO" id="GO:0005524">
    <property type="term" value="F:ATP binding"/>
    <property type="evidence" value="ECO:0007669"/>
    <property type="project" value="UniProtKB-KW"/>
</dbReference>
<dbReference type="Pfam" id="PF23002">
    <property type="entry name" value="PIN-like_DDX60"/>
    <property type="match status" value="1"/>
</dbReference>
<keyword evidence="2" id="KW-0378">Hydrolase</keyword>
<evidence type="ECO:0000259" key="7">
    <source>
        <dbReference type="PROSITE" id="PS51192"/>
    </source>
</evidence>
<dbReference type="PROSITE" id="PS51192">
    <property type="entry name" value="HELICASE_ATP_BIND_1"/>
    <property type="match status" value="1"/>
</dbReference>
<dbReference type="SMART" id="SM00490">
    <property type="entry name" value="HELICc"/>
    <property type="match status" value="1"/>
</dbReference>
<dbReference type="PANTHER" id="PTHR44533:SF3">
    <property type="entry name" value="ATP-DEPENDENT RNA HELICASE DDX60-RELATED"/>
    <property type="match status" value="1"/>
</dbReference>
<dbReference type="GO" id="GO:0004386">
    <property type="term" value="F:helicase activity"/>
    <property type="evidence" value="ECO:0007669"/>
    <property type="project" value="UniProtKB-KW"/>
</dbReference>
<dbReference type="Proteomes" id="UP000765507">
    <property type="component" value="Unassembled WGS sequence"/>
</dbReference>
<dbReference type="InterPro" id="IPR059032">
    <property type="entry name" value="WHD_DDX60"/>
</dbReference>
<dbReference type="InterPro" id="IPR027417">
    <property type="entry name" value="P-loop_NTPase"/>
</dbReference>
<dbReference type="GO" id="GO:0051607">
    <property type="term" value="P:defense response to virus"/>
    <property type="evidence" value="ECO:0007669"/>
    <property type="project" value="TreeGrafter"/>
</dbReference>
<dbReference type="GO" id="GO:0005737">
    <property type="term" value="C:cytoplasm"/>
    <property type="evidence" value="ECO:0007669"/>
    <property type="project" value="TreeGrafter"/>
</dbReference>
<dbReference type="Pfam" id="PF00270">
    <property type="entry name" value="DEAD"/>
    <property type="match status" value="1"/>
</dbReference>
<evidence type="ECO:0000313" key="10">
    <source>
        <dbReference type="Proteomes" id="UP000765507"/>
    </source>
</evidence>
<evidence type="ECO:0000259" key="8">
    <source>
        <dbReference type="PROSITE" id="PS51194"/>
    </source>
</evidence>
<evidence type="ECO:0000256" key="3">
    <source>
        <dbReference type="ARBA" id="ARBA00022806"/>
    </source>
</evidence>
<dbReference type="GO" id="GO:0016787">
    <property type="term" value="F:hydrolase activity"/>
    <property type="evidence" value="ECO:0007669"/>
    <property type="project" value="UniProtKB-KW"/>
</dbReference>
<proteinExistence type="predicted"/>
<feature type="coiled-coil region" evidence="5">
    <location>
        <begin position="642"/>
        <end position="669"/>
    </location>
</feature>
<dbReference type="GO" id="GO:0003727">
    <property type="term" value="F:single-stranded RNA binding"/>
    <property type="evidence" value="ECO:0007669"/>
    <property type="project" value="TreeGrafter"/>
</dbReference>
<dbReference type="InterPro" id="IPR001650">
    <property type="entry name" value="Helicase_C-like"/>
</dbReference>
<evidence type="ECO:0000256" key="1">
    <source>
        <dbReference type="ARBA" id="ARBA00022741"/>
    </source>
</evidence>
<gene>
    <name evidence="9" type="primary">DDX60</name>
    <name evidence="9" type="ORF">G0U57_021602</name>
</gene>
<name>A0A8T1SU13_CHESE</name>
<dbReference type="GO" id="GO:0003725">
    <property type="term" value="F:double-stranded RNA binding"/>
    <property type="evidence" value="ECO:0007669"/>
    <property type="project" value="TreeGrafter"/>
</dbReference>
<dbReference type="EMBL" id="JAHGAV010000098">
    <property type="protein sequence ID" value="KAG6932368.1"/>
    <property type="molecule type" value="Genomic_DNA"/>
</dbReference>
<dbReference type="Pfam" id="PF00271">
    <property type="entry name" value="Helicase_C"/>
    <property type="match status" value="1"/>
</dbReference>
<feature type="region of interest" description="Disordered" evidence="6">
    <location>
        <begin position="1"/>
        <end position="35"/>
    </location>
</feature>
<dbReference type="CDD" id="cd18025">
    <property type="entry name" value="DEXHc_DDX60"/>
    <property type="match status" value="1"/>
</dbReference>
<dbReference type="InterPro" id="IPR011545">
    <property type="entry name" value="DEAD/DEAH_box_helicase_dom"/>
</dbReference>
<dbReference type="Pfam" id="PF26076">
    <property type="entry name" value="WHD_DDX60"/>
    <property type="match status" value="1"/>
</dbReference>
<protein>
    <submittedName>
        <fullName evidence="9">DExD/H-box helicase 60</fullName>
    </submittedName>
</protein>
<feature type="domain" description="Helicase C-terminal" evidence="8">
    <location>
        <begin position="1274"/>
        <end position="1439"/>
    </location>
</feature>
<accession>A0A8T1SU13</accession>